<reference evidence="1 2" key="1">
    <citation type="submission" date="2023-06" db="EMBL/GenBank/DDBJ databases">
        <title>Sporosarcina sp. nov., isolated from Korean traditional fermented seafood 'Jeotgal'.</title>
        <authorList>
            <person name="Yang A.I."/>
            <person name="Shin N.-R."/>
        </authorList>
    </citation>
    <scope>NUCLEOTIDE SEQUENCE [LARGE SCALE GENOMIC DNA]</scope>
    <source>
        <strain evidence="1 2">KCTC43456</strain>
    </source>
</reference>
<evidence type="ECO:0000313" key="1">
    <source>
        <dbReference type="EMBL" id="MDW0116279.1"/>
    </source>
</evidence>
<proteinExistence type="predicted"/>
<dbReference type="SUPFAM" id="SSF52540">
    <property type="entry name" value="P-loop containing nucleoside triphosphate hydrolases"/>
    <property type="match status" value="1"/>
</dbReference>
<accession>A0AAW9A5T8</accession>
<protein>
    <recommendedName>
        <fullName evidence="3">Thymidylate kinase</fullName>
    </recommendedName>
</protein>
<dbReference type="Gene3D" id="3.40.50.300">
    <property type="entry name" value="P-loop containing nucleotide triphosphate hydrolases"/>
    <property type="match status" value="1"/>
</dbReference>
<evidence type="ECO:0000313" key="2">
    <source>
        <dbReference type="Proteomes" id="UP001271648"/>
    </source>
</evidence>
<evidence type="ECO:0008006" key="3">
    <source>
        <dbReference type="Google" id="ProtNLM"/>
    </source>
</evidence>
<dbReference type="EMBL" id="JAUBDJ010000002">
    <property type="protein sequence ID" value="MDW0116279.1"/>
    <property type="molecule type" value="Genomic_DNA"/>
</dbReference>
<comment type="caution">
    <text evidence="1">The sequence shown here is derived from an EMBL/GenBank/DDBJ whole genome shotgun (WGS) entry which is preliminary data.</text>
</comment>
<dbReference type="AlphaFoldDB" id="A0AAW9A5T8"/>
<dbReference type="RefSeq" id="WP_317940342.1">
    <property type="nucleotide sequence ID" value="NZ_JAUBDJ010000002.1"/>
</dbReference>
<gene>
    <name evidence="1" type="ORF">QTL97_04990</name>
</gene>
<sequence>MLLISDVIYEEEVSFLKKSKKLFDEWNNKNINYCHWKSNEHLHEGLNGITDVDVLVSSDDRLSCESILTNEGYKKFISQSGSKYNNVDEWLGFDEDTGKLIHIHLHYELITGTKYLKEYSFPWCSLALDTRILDLDTNVYVISPNLELILLYSRIVLKSAENRRIIVSDDYLKEIEYLKKRMDPTKVKYLCLSLFNKHGEKIFELINKEILTNKDAIILREIIQKELSHCKKMNGLLVFLHHKYFKYTIRMKKILNLYFGSLYILKKVVGNEGFSVCFIGADGSGKSTLSKDIQKWLSWKIDSKSFYLGSGDQYNSLLKVMKKNFQRLRKPVENNVDKAEKDRFNNKNTGSIRSSGKISLIKYIFTVAYSFELLRIAKTKLKTLKKINKYQKKGGIAILDRFPQVEFEGIYDGPKIGYIYKDYLRLPLMNYLASKEKKILANAIKYSPTIVFKLNLPPNVSIKRKPDHNLEEIKVKAEITKKLSFTESAVYNIDATQLYDNELLEVKRQLWEKISVH</sequence>
<organism evidence="1 2">
    <name type="scientific">Sporosarcina thermotolerans</name>
    <dbReference type="NCBI Taxonomy" id="633404"/>
    <lineage>
        <taxon>Bacteria</taxon>
        <taxon>Bacillati</taxon>
        <taxon>Bacillota</taxon>
        <taxon>Bacilli</taxon>
        <taxon>Bacillales</taxon>
        <taxon>Caryophanaceae</taxon>
        <taxon>Sporosarcina</taxon>
    </lineage>
</organism>
<dbReference type="Proteomes" id="UP001271648">
    <property type="component" value="Unassembled WGS sequence"/>
</dbReference>
<dbReference type="InterPro" id="IPR027417">
    <property type="entry name" value="P-loop_NTPase"/>
</dbReference>
<name>A0AAW9A5T8_9BACL</name>
<keyword evidence="2" id="KW-1185">Reference proteome</keyword>